<evidence type="ECO:0000313" key="3">
    <source>
        <dbReference type="Proteomes" id="UP000054632"/>
    </source>
</evidence>
<sequence>MRAIETLALAFIGIAGGTGGAAGDCLHFAPDETGKKIGMSSAVLVEMHIKHTNEPLPSKVAALIDWLHQFGIKRKKQVSFETAEQEGRGSESEQANESVCDHLVLDLNQLNGGQNYFKVEQVTSLYEQQQH</sequence>
<comment type="caution">
    <text evidence="2">The sequence shown here is derived from an EMBL/GenBank/DDBJ whole genome shotgun (WGS) entry which is preliminary data.</text>
</comment>
<keyword evidence="1" id="KW-0732">Signal</keyword>
<dbReference type="Proteomes" id="UP000054632">
    <property type="component" value="Unassembled WGS sequence"/>
</dbReference>
<dbReference type="EMBL" id="JYDR01000094">
    <property type="protein sequence ID" value="KRY69256.1"/>
    <property type="molecule type" value="Genomic_DNA"/>
</dbReference>
<reference evidence="2 3" key="1">
    <citation type="submission" date="2015-01" db="EMBL/GenBank/DDBJ databases">
        <title>Evolution of Trichinella species and genotypes.</title>
        <authorList>
            <person name="Korhonen P.K."/>
            <person name="Edoardo P."/>
            <person name="Giuseppe L.R."/>
            <person name="Gasser R.B."/>
        </authorList>
    </citation>
    <scope>NUCLEOTIDE SEQUENCE [LARGE SCALE GENOMIC DNA]</scope>
    <source>
        <strain evidence="2">ISS13</strain>
    </source>
</reference>
<evidence type="ECO:0000313" key="2">
    <source>
        <dbReference type="EMBL" id="KRY69256.1"/>
    </source>
</evidence>
<proteinExistence type="predicted"/>
<organism evidence="2 3">
    <name type="scientific">Trichinella pseudospiralis</name>
    <name type="common">Parasitic roundworm</name>
    <dbReference type="NCBI Taxonomy" id="6337"/>
    <lineage>
        <taxon>Eukaryota</taxon>
        <taxon>Metazoa</taxon>
        <taxon>Ecdysozoa</taxon>
        <taxon>Nematoda</taxon>
        <taxon>Enoplea</taxon>
        <taxon>Dorylaimia</taxon>
        <taxon>Trichinellida</taxon>
        <taxon>Trichinellidae</taxon>
        <taxon>Trichinella</taxon>
    </lineage>
</organism>
<accession>A0A0V1E6K7</accession>
<evidence type="ECO:0000256" key="1">
    <source>
        <dbReference type="SAM" id="SignalP"/>
    </source>
</evidence>
<dbReference type="AlphaFoldDB" id="A0A0V1E6K7"/>
<protein>
    <submittedName>
        <fullName evidence="2">Uncharacterized protein</fullName>
    </submittedName>
</protein>
<gene>
    <name evidence="2" type="ORF">T4A_13248</name>
</gene>
<name>A0A0V1E6K7_TRIPS</name>
<feature type="chain" id="PRO_5006877097" evidence="1">
    <location>
        <begin position="24"/>
        <end position="131"/>
    </location>
</feature>
<feature type="signal peptide" evidence="1">
    <location>
        <begin position="1"/>
        <end position="23"/>
    </location>
</feature>